<feature type="non-terminal residue" evidence="2">
    <location>
        <position position="1"/>
    </location>
</feature>
<reference evidence="2" key="1">
    <citation type="submission" date="2021-02" db="EMBL/GenBank/DDBJ databases">
        <authorList>
            <person name="Nowell W R."/>
        </authorList>
    </citation>
    <scope>NUCLEOTIDE SEQUENCE</scope>
</reference>
<name>A0A8S2ZDA2_9BILA</name>
<feature type="region of interest" description="Disordered" evidence="1">
    <location>
        <begin position="1"/>
        <end position="28"/>
    </location>
</feature>
<feature type="non-terminal residue" evidence="2">
    <location>
        <position position="84"/>
    </location>
</feature>
<accession>A0A8S2ZDA2</accession>
<feature type="compositionally biased region" description="Basic and acidic residues" evidence="1">
    <location>
        <begin position="7"/>
        <end position="21"/>
    </location>
</feature>
<evidence type="ECO:0000313" key="2">
    <source>
        <dbReference type="EMBL" id="CAF4620985.1"/>
    </source>
</evidence>
<sequence length="84" mass="9583">KRSTSTVRKELVQHNTEEKKNSSTVGSFQKPPAVQIFQSLTPEELLLLNTTTWSNRDENSVLNKLCGKLQIGKNDTNRRWILSV</sequence>
<protein>
    <submittedName>
        <fullName evidence="2">Uncharacterized protein</fullName>
    </submittedName>
</protein>
<evidence type="ECO:0000313" key="3">
    <source>
        <dbReference type="Proteomes" id="UP000681722"/>
    </source>
</evidence>
<comment type="caution">
    <text evidence="2">The sequence shown here is derived from an EMBL/GenBank/DDBJ whole genome shotgun (WGS) entry which is preliminary data.</text>
</comment>
<proteinExistence type="predicted"/>
<organism evidence="2 3">
    <name type="scientific">Didymodactylos carnosus</name>
    <dbReference type="NCBI Taxonomy" id="1234261"/>
    <lineage>
        <taxon>Eukaryota</taxon>
        <taxon>Metazoa</taxon>
        <taxon>Spiralia</taxon>
        <taxon>Gnathifera</taxon>
        <taxon>Rotifera</taxon>
        <taxon>Eurotatoria</taxon>
        <taxon>Bdelloidea</taxon>
        <taxon>Philodinida</taxon>
        <taxon>Philodinidae</taxon>
        <taxon>Didymodactylos</taxon>
    </lineage>
</organism>
<dbReference type="EMBL" id="CAJOBC010133547">
    <property type="protein sequence ID" value="CAF4620985.1"/>
    <property type="molecule type" value="Genomic_DNA"/>
</dbReference>
<dbReference type="AlphaFoldDB" id="A0A8S2ZDA2"/>
<dbReference type="Proteomes" id="UP000681722">
    <property type="component" value="Unassembled WGS sequence"/>
</dbReference>
<evidence type="ECO:0000256" key="1">
    <source>
        <dbReference type="SAM" id="MobiDB-lite"/>
    </source>
</evidence>
<gene>
    <name evidence="2" type="ORF">SRO942_LOCUS49535</name>
</gene>